<dbReference type="Proteomes" id="UP000593571">
    <property type="component" value="Unassembled WGS sequence"/>
</dbReference>
<accession>A0A7J8DI25</accession>
<organism evidence="2 3">
    <name type="scientific">Rousettus aegyptiacus</name>
    <name type="common">Egyptian fruit bat</name>
    <name type="synonym">Pteropus aegyptiacus</name>
    <dbReference type="NCBI Taxonomy" id="9407"/>
    <lineage>
        <taxon>Eukaryota</taxon>
        <taxon>Metazoa</taxon>
        <taxon>Chordata</taxon>
        <taxon>Craniata</taxon>
        <taxon>Vertebrata</taxon>
        <taxon>Euteleostomi</taxon>
        <taxon>Mammalia</taxon>
        <taxon>Eutheria</taxon>
        <taxon>Laurasiatheria</taxon>
        <taxon>Chiroptera</taxon>
        <taxon>Yinpterochiroptera</taxon>
        <taxon>Pteropodoidea</taxon>
        <taxon>Pteropodidae</taxon>
        <taxon>Rousettinae</taxon>
        <taxon>Rousettus</taxon>
    </lineage>
</organism>
<protein>
    <submittedName>
        <fullName evidence="2">Uncharacterized protein</fullName>
    </submittedName>
</protein>
<evidence type="ECO:0000313" key="2">
    <source>
        <dbReference type="EMBL" id="KAF6422781.1"/>
    </source>
</evidence>
<keyword evidence="3" id="KW-1185">Reference proteome</keyword>
<reference evidence="2 3" key="1">
    <citation type="journal article" date="2020" name="Nature">
        <title>Six reference-quality genomes reveal evolution of bat adaptations.</title>
        <authorList>
            <person name="Jebb D."/>
            <person name="Huang Z."/>
            <person name="Pippel M."/>
            <person name="Hughes G.M."/>
            <person name="Lavrichenko K."/>
            <person name="Devanna P."/>
            <person name="Winkler S."/>
            <person name="Jermiin L.S."/>
            <person name="Skirmuntt E.C."/>
            <person name="Katzourakis A."/>
            <person name="Burkitt-Gray L."/>
            <person name="Ray D.A."/>
            <person name="Sullivan K.A.M."/>
            <person name="Roscito J.G."/>
            <person name="Kirilenko B.M."/>
            <person name="Davalos L.M."/>
            <person name="Corthals A.P."/>
            <person name="Power M.L."/>
            <person name="Jones G."/>
            <person name="Ransome R.D."/>
            <person name="Dechmann D.K.N."/>
            <person name="Locatelli A.G."/>
            <person name="Puechmaille S.J."/>
            <person name="Fedrigo O."/>
            <person name="Jarvis E.D."/>
            <person name="Hiller M."/>
            <person name="Vernes S.C."/>
            <person name="Myers E.W."/>
            <person name="Teeling E.C."/>
        </authorList>
    </citation>
    <scope>NUCLEOTIDE SEQUENCE [LARGE SCALE GENOMIC DNA]</scope>
    <source>
        <strain evidence="2">MRouAeg1</strain>
        <tissue evidence="2">Muscle</tissue>
    </source>
</reference>
<gene>
    <name evidence="2" type="ORF">HJG63_008587</name>
</gene>
<dbReference type="EMBL" id="JACASE010000012">
    <property type="protein sequence ID" value="KAF6422781.1"/>
    <property type="molecule type" value="Genomic_DNA"/>
</dbReference>
<feature type="compositionally biased region" description="Polar residues" evidence="1">
    <location>
        <begin position="83"/>
        <end position="92"/>
    </location>
</feature>
<evidence type="ECO:0000256" key="1">
    <source>
        <dbReference type="SAM" id="MobiDB-lite"/>
    </source>
</evidence>
<proteinExistence type="predicted"/>
<dbReference type="AlphaFoldDB" id="A0A7J8DI25"/>
<feature type="compositionally biased region" description="Basic residues" evidence="1">
    <location>
        <begin position="71"/>
        <end position="82"/>
    </location>
</feature>
<comment type="caution">
    <text evidence="2">The sequence shown here is derived from an EMBL/GenBank/DDBJ whole genome shotgun (WGS) entry which is preliminary data.</text>
</comment>
<sequence length="127" mass="14839">MTIFVSSSPCPKVNHKSRFTKGLEDFFYLTKSPKRCFRVWGKLLLMCSYIQLPILPVAFSNFSFQFPHQCKQKKAPHPHGRHPQQQDTLPSTFKSQKSVPLLRHVYIPKQHIHLHNIIVSKQKIMNS</sequence>
<name>A0A7J8DI25_ROUAE</name>
<evidence type="ECO:0000313" key="3">
    <source>
        <dbReference type="Proteomes" id="UP000593571"/>
    </source>
</evidence>
<feature type="region of interest" description="Disordered" evidence="1">
    <location>
        <begin position="71"/>
        <end position="92"/>
    </location>
</feature>